<dbReference type="PANTHER" id="PTHR24148:SF64">
    <property type="entry name" value="HETEROKARYON INCOMPATIBILITY DOMAIN-CONTAINING PROTEIN"/>
    <property type="match status" value="1"/>
</dbReference>
<keyword evidence="3" id="KW-1185">Reference proteome</keyword>
<reference evidence="2" key="1">
    <citation type="submission" date="2016-04" db="EMBL/GenBank/DDBJ databases">
        <title>A degradative enzymes factory behind the ericoid mycorrhizal symbiosis.</title>
        <authorList>
            <consortium name="DOE Joint Genome Institute"/>
            <person name="Martino E."/>
            <person name="Morin E."/>
            <person name="Grelet G."/>
            <person name="Kuo A."/>
            <person name="Kohler A."/>
            <person name="Daghino S."/>
            <person name="Barry K."/>
            <person name="Choi C."/>
            <person name="Cichocki N."/>
            <person name="Clum A."/>
            <person name="Copeland A."/>
            <person name="Hainaut M."/>
            <person name="Haridas S."/>
            <person name="Labutti K."/>
            <person name="Lindquist E."/>
            <person name="Lipzen A."/>
            <person name="Khouja H.-R."/>
            <person name="Murat C."/>
            <person name="Ohm R."/>
            <person name="Olson A."/>
            <person name="Spatafora J."/>
            <person name="Veneault-Fourrey C."/>
            <person name="Henrissat B."/>
            <person name="Grigoriev I."/>
            <person name="Martin F."/>
            <person name="Perotto S."/>
        </authorList>
    </citation>
    <scope>NUCLEOTIDE SEQUENCE [LARGE SCALE GENOMIC DNA]</scope>
    <source>
        <strain evidence="2">E</strain>
    </source>
</reference>
<proteinExistence type="predicted"/>
<dbReference type="GeneID" id="36581411"/>
<dbReference type="STRING" id="1095630.A0A2J6TAL2"/>
<dbReference type="OrthoDB" id="2157530at2759"/>
<evidence type="ECO:0000313" key="3">
    <source>
        <dbReference type="Proteomes" id="UP000235371"/>
    </source>
</evidence>
<dbReference type="Proteomes" id="UP000235371">
    <property type="component" value="Unassembled WGS sequence"/>
</dbReference>
<feature type="non-terminal residue" evidence="2">
    <location>
        <position position="1"/>
    </location>
</feature>
<dbReference type="AlphaFoldDB" id="A0A2J6TAL2"/>
<evidence type="ECO:0000259" key="1">
    <source>
        <dbReference type="Pfam" id="PF06985"/>
    </source>
</evidence>
<accession>A0A2J6TAL2</accession>
<dbReference type="Pfam" id="PF06985">
    <property type="entry name" value="HET"/>
    <property type="match status" value="1"/>
</dbReference>
<dbReference type="Pfam" id="PF26639">
    <property type="entry name" value="Het-6_barrel"/>
    <property type="match status" value="1"/>
</dbReference>
<feature type="domain" description="Heterokaryon incompatibility" evidence="1">
    <location>
        <begin position="33"/>
        <end position="188"/>
    </location>
</feature>
<organism evidence="2 3">
    <name type="scientific">Hyaloscypha bicolor E</name>
    <dbReference type="NCBI Taxonomy" id="1095630"/>
    <lineage>
        <taxon>Eukaryota</taxon>
        <taxon>Fungi</taxon>
        <taxon>Dikarya</taxon>
        <taxon>Ascomycota</taxon>
        <taxon>Pezizomycotina</taxon>
        <taxon>Leotiomycetes</taxon>
        <taxon>Helotiales</taxon>
        <taxon>Hyaloscyphaceae</taxon>
        <taxon>Hyaloscypha</taxon>
        <taxon>Hyaloscypha bicolor</taxon>
    </lineage>
</organism>
<sequence length="542" mass="60987">EIRLLKLHPGQRESPIHVTLKTVPLKSSSIPKYEALSYAWGSTYDRKQIFINKDTLAVTQSLATLLPYLRYPDQERTLWIDAICINQEDMAERSAQVARMADIYSLAAQVIVWLGPKSEDSNIALEQLRTINSKIHFDSILQTITAASPEDVGWTTSNVHFLLSHQSLTAISALLQRSWFERLWVVQEIGLAPKHHTWIFCGSENIPWDDFYAATSYLRLTGAFPPDSPLGIRLELIRCLGYLISTYSSLRGTLHRTEYSKCSDPRDRIYAILSISNKEVKITPDYNKSKREVYQDVVMQNLLQSGMLRLLTACELSNDTESELPSWVRDWERKNMCKWFLHLNACGEGYADARLVEDGVLEAVGVTCADVQDTADLRIEGAGDENATRRMLRKLVPENTENDRYVGGGDVLSAYVRTVCAGEYSDMALPRREEQLHFEECRHVMKALLAGEGHGMPDLEPRFLRLVRSYAKNRCLFKTKNGYIGLAPSTVQEGDKVCVLLGCTSPLILRPKISDPGAKQSFAIVGECYILGMVSSEAILGP</sequence>
<gene>
    <name evidence="2" type="ORF">K444DRAFT_499738</name>
</gene>
<feature type="non-terminal residue" evidence="2">
    <location>
        <position position="542"/>
    </location>
</feature>
<dbReference type="InterPro" id="IPR010730">
    <property type="entry name" value="HET"/>
</dbReference>
<evidence type="ECO:0000313" key="2">
    <source>
        <dbReference type="EMBL" id="PMD60028.1"/>
    </source>
</evidence>
<dbReference type="EMBL" id="KZ613803">
    <property type="protein sequence ID" value="PMD60028.1"/>
    <property type="molecule type" value="Genomic_DNA"/>
</dbReference>
<dbReference type="InParanoid" id="A0A2J6TAL2"/>
<dbReference type="InterPro" id="IPR052895">
    <property type="entry name" value="HetReg/Transcr_Mod"/>
</dbReference>
<dbReference type="PANTHER" id="PTHR24148">
    <property type="entry name" value="ANKYRIN REPEAT DOMAIN-CONTAINING PROTEIN 39 HOMOLOG-RELATED"/>
    <property type="match status" value="1"/>
</dbReference>
<protein>
    <submittedName>
        <fullName evidence="2">HET-domain-containing protein</fullName>
    </submittedName>
</protein>
<dbReference type="RefSeq" id="XP_024736932.1">
    <property type="nucleotide sequence ID" value="XM_024873331.1"/>
</dbReference>
<name>A0A2J6TAL2_9HELO</name>